<evidence type="ECO:0000313" key="2">
    <source>
        <dbReference type="EMBL" id="MFC3683715.1"/>
    </source>
</evidence>
<feature type="transmembrane region" description="Helical" evidence="1">
    <location>
        <begin position="80"/>
        <end position="101"/>
    </location>
</feature>
<comment type="caution">
    <text evidence="2">The sequence shown here is derived from an EMBL/GenBank/DDBJ whole genome shotgun (WGS) entry which is preliminary data.</text>
</comment>
<keyword evidence="1" id="KW-1133">Transmembrane helix</keyword>
<reference evidence="3" key="1">
    <citation type="journal article" date="2019" name="Int. J. Syst. Evol. Microbiol.">
        <title>The Global Catalogue of Microorganisms (GCM) 10K type strain sequencing project: providing services to taxonomists for standard genome sequencing and annotation.</title>
        <authorList>
            <consortium name="The Broad Institute Genomics Platform"/>
            <consortium name="The Broad Institute Genome Sequencing Center for Infectious Disease"/>
            <person name="Wu L."/>
            <person name="Ma J."/>
        </authorList>
    </citation>
    <scope>NUCLEOTIDE SEQUENCE [LARGE SCALE GENOMIC DNA]</scope>
    <source>
        <strain evidence="3">KCTC 42501</strain>
    </source>
</reference>
<keyword evidence="3" id="KW-1185">Reference proteome</keyword>
<sequence length="109" mass="11369">AVPRKCADHPGRGSPFHSLGGEMLLRQSLIVAVAIAAGITLLAAWMTSGQFDPVGGKPLFMGALIVLPLVVAAKSGLTGLAATTLAFATYFAFAFLGVWLATREKRVRS</sequence>
<organism evidence="2 3">
    <name type="scientific">Hydrogenophaga luteola</name>
    <dbReference type="NCBI Taxonomy" id="1591122"/>
    <lineage>
        <taxon>Bacteria</taxon>
        <taxon>Pseudomonadati</taxon>
        <taxon>Pseudomonadota</taxon>
        <taxon>Betaproteobacteria</taxon>
        <taxon>Burkholderiales</taxon>
        <taxon>Comamonadaceae</taxon>
        <taxon>Hydrogenophaga</taxon>
    </lineage>
</organism>
<dbReference type="RefSeq" id="WP_382173104.1">
    <property type="nucleotide sequence ID" value="NZ_JBHRXX010000003.1"/>
</dbReference>
<keyword evidence="1" id="KW-0812">Transmembrane</keyword>
<name>A0ABV7W1X9_9BURK</name>
<feature type="transmembrane region" description="Helical" evidence="1">
    <location>
        <begin position="24"/>
        <end position="46"/>
    </location>
</feature>
<feature type="non-terminal residue" evidence="2">
    <location>
        <position position="1"/>
    </location>
</feature>
<evidence type="ECO:0000256" key="1">
    <source>
        <dbReference type="SAM" id="Phobius"/>
    </source>
</evidence>
<keyword evidence="1" id="KW-0472">Membrane</keyword>
<proteinExistence type="predicted"/>
<dbReference type="Proteomes" id="UP001595729">
    <property type="component" value="Unassembled WGS sequence"/>
</dbReference>
<gene>
    <name evidence="2" type="ORF">ACFOPI_08940</name>
</gene>
<evidence type="ECO:0000313" key="3">
    <source>
        <dbReference type="Proteomes" id="UP001595729"/>
    </source>
</evidence>
<protein>
    <submittedName>
        <fullName evidence="2">Uncharacterized protein</fullName>
    </submittedName>
</protein>
<dbReference type="EMBL" id="JBHRXX010000003">
    <property type="protein sequence ID" value="MFC3683715.1"/>
    <property type="molecule type" value="Genomic_DNA"/>
</dbReference>
<feature type="transmembrane region" description="Helical" evidence="1">
    <location>
        <begin position="58"/>
        <end position="74"/>
    </location>
</feature>
<accession>A0ABV7W1X9</accession>